<gene>
    <name evidence="1" type="ORF">SAMN05444271_11093</name>
</gene>
<dbReference type="STRING" id="1073996.SAMN05444271_11093"/>
<dbReference type="GeneID" id="35003066"/>
<organism evidence="1 2">
    <name type="scientific">Halohasta litchfieldiae</name>
    <dbReference type="NCBI Taxonomy" id="1073996"/>
    <lineage>
        <taxon>Archaea</taxon>
        <taxon>Methanobacteriati</taxon>
        <taxon>Methanobacteriota</taxon>
        <taxon>Stenosarchaea group</taxon>
        <taxon>Halobacteria</taxon>
        <taxon>Halobacteriales</taxon>
        <taxon>Haloferacaceae</taxon>
        <taxon>Halohasta</taxon>
    </lineage>
</organism>
<dbReference type="Proteomes" id="UP000198888">
    <property type="component" value="Unassembled WGS sequence"/>
</dbReference>
<proteinExistence type="predicted"/>
<keyword evidence="2" id="KW-1185">Reference proteome</keyword>
<dbReference type="AlphaFoldDB" id="A0A1H6UAK8"/>
<accession>A0A2H4Q3T4</accession>
<dbReference type="SUPFAM" id="SSF52540">
    <property type="entry name" value="P-loop containing nucleoside triphosphate hydrolases"/>
    <property type="match status" value="1"/>
</dbReference>
<protein>
    <submittedName>
        <fullName evidence="1">RecA-superfamily ATPase, KaiC/GvpD/RAD55 family</fullName>
    </submittedName>
</protein>
<dbReference type="Gene3D" id="3.40.50.300">
    <property type="entry name" value="P-loop containing nucleotide triphosphate hydrolases"/>
    <property type="match status" value="1"/>
</dbReference>
<evidence type="ECO:0000313" key="2">
    <source>
        <dbReference type="Proteomes" id="UP000198888"/>
    </source>
</evidence>
<evidence type="ECO:0000313" key="1">
    <source>
        <dbReference type="EMBL" id="SEI88586.1"/>
    </source>
</evidence>
<dbReference type="InterPro" id="IPR027417">
    <property type="entry name" value="P-loop_NTPase"/>
</dbReference>
<accession>A0A1H6UAK8</accession>
<name>A0A1H6UAK8_9EURY</name>
<dbReference type="KEGG" id="hae:halTADL_2287"/>
<dbReference type="RefSeq" id="WP_089672471.1">
    <property type="nucleotide sequence ID" value="NZ_CP024845.1"/>
</dbReference>
<dbReference type="EMBL" id="FNYR01000010">
    <property type="protein sequence ID" value="SEI88586.1"/>
    <property type="molecule type" value="Genomic_DNA"/>
</dbReference>
<reference evidence="1 2" key="1">
    <citation type="submission" date="2016-10" db="EMBL/GenBank/DDBJ databases">
        <authorList>
            <person name="de Groot N.N."/>
        </authorList>
    </citation>
    <scope>NUCLEOTIDE SEQUENCE [LARGE SCALE GENOMIC DNA]</scope>
    <source>
        <strain evidence="1 2">DSM 22187</strain>
    </source>
</reference>
<dbReference type="OrthoDB" id="337234at2157"/>
<sequence length="278" mass="30384">MQDIPFGISRLDSLLEGGAPPGSVVLLSGEAGAGAREFVYTSAAMNALAHTNEDLFDLHYGELPEGAILPPEVHYVSFTSSKETLEEELRYTLSDDIVDDAIDHIQYKDLSVEYFQSSRIPQDWYLGRTTDLSDLSGGGNREKVLSVLGDYLTEHASGNLVIFDSITDLLGALGDDLGWNDIPMLVRGLKRAAAQWGGLILVLASEETLTATKLGQLSDAASGTINFSWETGGSKRARVMVVKQFRGVLSRLEQEDIVQFESEIHEGGYDLSNVRKIR</sequence>